<accession>A0ABR0BGC8</accession>
<proteinExistence type="predicted"/>
<gene>
    <name evidence="2" type="ORF">Purlil1_12618</name>
</gene>
<dbReference type="Proteomes" id="UP001287286">
    <property type="component" value="Unassembled WGS sequence"/>
</dbReference>
<comment type="caution">
    <text evidence="2">The sequence shown here is derived from an EMBL/GenBank/DDBJ whole genome shotgun (WGS) entry which is preliminary data.</text>
</comment>
<name>A0ABR0BGC8_PURLI</name>
<feature type="compositionally biased region" description="Polar residues" evidence="1">
    <location>
        <begin position="83"/>
        <end position="95"/>
    </location>
</feature>
<evidence type="ECO:0000256" key="1">
    <source>
        <dbReference type="SAM" id="MobiDB-lite"/>
    </source>
</evidence>
<reference evidence="2 3" key="1">
    <citation type="journal article" date="2024" name="Microbiol. Resour. Announc.">
        <title>Genome annotations for the ascomycete fungi Trichoderma harzianum, Trichoderma aggressivum, and Purpureocillium lilacinum.</title>
        <authorList>
            <person name="Beijen E.P.W."/>
            <person name="Ohm R.A."/>
        </authorList>
    </citation>
    <scope>NUCLEOTIDE SEQUENCE [LARGE SCALE GENOMIC DNA]</scope>
    <source>
        <strain evidence="2 3">CBS 150709</strain>
    </source>
</reference>
<evidence type="ECO:0000313" key="3">
    <source>
        <dbReference type="Proteomes" id="UP001287286"/>
    </source>
</evidence>
<dbReference type="EMBL" id="JAWRVI010000116">
    <property type="protein sequence ID" value="KAK4076527.1"/>
    <property type="molecule type" value="Genomic_DNA"/>
</dbReference>
<keyword evidence="3" id="KW-1185">Reference proteome</keyword>
<protein>
    <submittedName>
        <fullName evidence="2">Uncharacterized protein</fullName>
    </submittedName>
</protein>
<evidence type="ECO:0000313" key="2">
    <source>
        <dbReference type="EMBL" id="KAK4076527.1"/>
    </source>
</evidence>
<feature type="region of interest" description="Disordered" evidence="1">
    <location>
        <begin position="26"/>
        <end position="116"/>
    </location>
</feature>
<sequence length="1153" mass="129999">MSFETGICSDRDTEEEFLAQDLLPDRESDGELASEAQIDGSLDTFPASGSDDSVFESDLEVGLPPPTRSPAIHVRDDSPPAPSVTQFSSLSSPTGSRPAVQERPTHEGRQRLSRGSGKVYDQGIREFFDVECDCKDPCEAKEPDNGHTIEERVAQLQQSLPALQKIFGEDASYDPSAHFNQWRRFLSHQPPEPLSFRKTQEALPQRSVTVERQWDIDSVWIGATDLAAIRAPNDFRLAFLPHFSHNLATDQIIQPHGLDLANTRHIPLGTFSTPRVQFRVYLFFPTSTRSSGQSNALSLDRQKDLYDKIIIPAAHEAVRDPARQEIPGSFDKVYAMSRSYQEKPGAGRWSVDDESRAYQLSYTIPAEDLPQFWQSIVAKASQVRLPNRRGEPSTYFNNPRIMMQAHDLKNTFGRPSLNETLSLFEWTTLAYIDPDKVDMRSCWIDRAVHLLWKSDCMETAHKRLLGAAPGSSLSATHYRSFLLRDAGNLTSTVRRTKTPNVGHPTSLQTGIARAKAYAAVKEEVGAMFSGYGLFSSAFLPLLALDEDMMRDLASVSKRDCGYETRTLGNYSLRKEVTFRLDAVLTMWSRGAFDPDANPHTGPMSRVIAMQAEAGEPHYPFWVVPSRHFNALLATQAARLVVPLDHLFKEASPSPSSVLHNPADGPIRRILAFYTAQLLCRLLVHSLSSQRPVYYDKWLWLSRWRAKAKGGAYYERLGLGLDVPIKASGMLWMPGHLFDWQGGHLALETLNGLYMPRSPLQARLASQANVQTLTTSKVTVEFFIKEWHRDAKLAFKKGRKKEGLTIANRIIRLCAEEIARAYHQHMLGKLDRFWELARQGHDGKKLAVKLPVLKRAQESAAAEVGKIVTAQTIWEIYSEAWTLYATALRLEGADNGSTMPSELPCWMKARKNFVPPDDGWSEYVFAHLFGRAKEPAWNGRSHFLQVYRSFKSLWAPISGSAGQFDNRLKRIIGTFILVTFNSNNTKEVGTNHYQTAWHYGKPTFFQVQFRAPYFSPPQDSLYLHLDAVYKGPDLPGGLAPDAAPRVLTADKFQQLERAVHQDWVRLMNPAIESASEDERIKHCRRALRHIILLAGPSWAADKKVDHVVPWRRGKDDFFRLPIEATKSVRESGDDLLCEPTILLPTRHNIMTLAR</sequence>
<organism evidence="2 3">
    <name type="scientific">Purpureocillium lilacinum</name>
    <name type="common">Paecilomyces lilacinus</name>
    <dbReference type="NCBI Taxonomy" id="33203"/>
    <lineage>
        <taxon>Eukaryota</taxon>
        <taxon>Fungi</taxon>
        <taxon>Dikarya</taxon>
        <taxon>Ascomycota</taxon>
        <taxon>Pezizomycotina</taxon>
        <taxon>Sordariomycetes</taxon>
        <taxon>Hypocreomycetidae</taxon>
        <taxon>Hypocreales</taxon>
        <taxon>Ophiocordycipitaceae</taxon>
        <taxon>Purpureocillium</taxon>
    </lineage>
</organism>